<dbReference type="EMBL" id="JAKUCV010004180">
    <property type="protein sequence ID" value="KAJ4836254.1"/>
    <property type="molecule type" value="Genomic_DNA"/>
</dbReference>
<evidence type="ECO:0000313" key="2">
    <source>
        <dbReference type="EMBL" id="KAJ4836254.1"/>
    </source>
</evidence>
<dbReference type="SUPFAM" id="SSF53098">
    <property type="entry name" value="Ribonuclease H-like"/>
    <property type="match status" value="1"/>
</dbReference>
<dbReference type="GO" id="GO:0000175">
    <property type="term" value="F:3'-5'-RNA exonuclease activity"/>
    <property type="evidence" value="ECO:0007669"/>
    <property type="project" value="InterPro"/>
</dbReference>
<keyword evidence="3" id="KW-1185">Reference proteome</keyword>
<dbReference type="Pfam" id="PF01612">
    <property type="entry name" value="DNA_pol_A_exo1"/>
    <property type="match status" value="1"/>
</dbReference>
<dbReference type="GO" id="GO:0000467">
    <property type="term" value="P:exonucleolytic trimming to generate mature 3'-end of 5.8S rRNA from tricistronic rRNA transcript (SSU-rRNA, 5.8S rRNA, LSU-rRNA)"/>
    <property type="evidence" value="ECO:0007669"/>
    <property type="project" value="InterPro"/>
</dbReference>
<dbReference type="OrthoDB" id="2250022at2759"/>
<dbReference type="GO" id="GO:0071035">
    <property type="term" value="P:nuclear polyadenylation-dependent rRNA catabolic process"/>
    <property type="evidence" value="ECO:0007669"/>
    <property type="project" value="TreeGrafter"/>
</dbReference>
<dbReference type="AlphaFoldDB" id="A0A9Q0FR58"/>
<proteinExistence type="predicted"/>
<dbReference type="GO" id="GO:0005730">
    <property type="term" value="C:nucleolus"/>
    <property type="evidence" value="ECO:0007669"/>
    <property type="project" value="TreeGrafter"/>
</dbReference>
<dbReference type="InterPro" id="IPR036397">
    <property type="entry name" value="RNaseH_sf"/>
</dbReference>
<dbReference type="Gene3D" id="3.30.420.10">
    <property type="entry name" value="Ribonuclease H-like superfamily/Ribonuclease H"/>
    <property type="match status" value="1"/>
</dbReference>
<dbReference type="GO" id="GO:0071039">
    <property type="term" value="P:nuclear polyadenylation-dependent CUT catabolic process"/>
    <property type="evidence" value="ECO:0007669"/>
    <property type="project" value="TreeGrafter"/>
</dbReference>
<dbReference type="PANTHER" id="PTHR12124:SF68">
    <property type="entry name" value="PROTEIN RRP6-LIKE 3"/>
    <property type="match status" value="1"/>
</dbReference>
<comment type="caution">
    <text evidence="2">The sequence shown here is derived from an EMBL/GenBank/DDBJ whole genome shotgun (WGS) entry which is preliminary data.</text>
</comment>
<organism evidence="2 3">
    <name type="scientific">Turnera subulata</name>
    <dbReference type="NCBI Taxonomy" id="218843"/>
    <lineage>
        <taxon>Eukaryota</taxon>
        <taxon>Viridiplantae</taxon>
        <taxon>Streptophyta</taxon>
        <taxon>Embryophyta</taxon>
        <taxon>Tracheophyta</taxon>
        <taxon>Spermatophyta</taxon>
        <taxon>Magnoliopsida</taxon>
        <taxon>eudicotyledons</taxon>
        <taxon>Gunneridae</taxon>
        <taxon>Pentapetalae</taxon>
        <taxon>rosids</taxon>
        <taxon>fabids</taxon>
        <taxon>Malpighiales</taxon>
        <taxon>Passifloraceae</taxon>
        <taxon>Turnera</taxon>
    </lineage>
</organism>
<dbReference type="GO" id="GO:0071044">
    <property type="term" value="P:histone mRNA catabolic process"/>
    <property type="evidence" value="ECO:0007669"/>
    <property type="project" value="TreeGrafter"/>
</dbReference>
<dbReference type="GO" id="GO:0071036">
    <property type="term" value="P:nuclear polyadenylation-dependent snoRNA catabolic process"/>
    <property type="evidence" value="ECO:0007669"/>
    <property type="project" value="TreeGrafter"/>
</dbReference>
<dbReference type="GO" id="GO:0071051">
    <property type="term" value="P:poly(A)-dependent snoRNA 3'-end processing"/>
    <property type="evidence" value="ECO:0007669"/>
    <property type="project" value="TreeGrafter"/>
</dbReference>
<dbReference type="GO" id="GO:0071038">
    <property type="term" value="P:TRAMP-dependent tRNA surveillance pathway"/>
    <property type="evidence" value="ECO:0007669"/>
    <property type="project" value="TreeGrafter"/>
</dbReference>
<evidence type="ECO:0000259" key="1">
    <source>
        <dbReference type="Pfam" id="PF01612"/>
    </source>
</evidence>
<dbReference type="InterPro" id="IPR012337">
    <property type="entry name" value="RNaseH-like_sf"/>
</dbReference>
<dbReference type="GO" id="GO:0003727">
    <property type="term" value="F:single-stranded RNA binding"/>
    <property type="evidence" value="ECO:0007669"/>
    <property type="project" value="TreeGrafter"/>
</dbReference>
<name>A0A9Q0FR58_9ROSI</name>
<evidence type="ECO:0000313" key="3">
    <source>
        <dbReference type="Proteomes" id="UP001141552"/>
    </source>
</evidence>
<gene>
    <name evidence="2" type="ORF">Tsubulata_027149</name>
</gene>
<reference evidence="2" key="2">
    <citation type="journal article" date="2023" name="Plants (Basel)">
        <title>Annotation of the Turnera subulata (Passifloraceae) Draft Genome Reveals the S-Locus Evolved after the Divergence of Turneroideae from Passifloroideae in a Stepwise Manner.</title>
        <authorList>
            <person name="Henning P.M."/>
            <person name="Roalson E.H."/>
            <person name="Mir W."/>
            <person name="McCubbin A.G."/>
            <person name="Shore J.S."/>
        </authorList>
    </citation>
    <scope>NUCLEOTIDE SEQUENCE</scope>
    <source>
        <strain evidence="2">F60SS</strain>
    </source>
</reference>
<protein>
    <recommendedName>
        <fullName evidence="1">3'-5' exonuclease domain-containing protein</fullName>
    </recommendedName>
</protein>
<dbReference type="GO" id="GO:0000176">
    <property type="term" value="C:nuclear exosome (RNase complex)"/>
    <property type="evidence" value="ECO:0007669"/>
    <property type="project" value="TreeGrafter"/>
</dbReference>
<sequence length="195" mass="22325">MVQGDPSPPPLLCSYCYASVFSGGDGSERRRFLLRWRHVCERPLEVSEDLDGSGLDLPRFRRISDRERNTDNPILLADPSFPQSSLASEVLAKLQKSLAYLLETYCSVATNKLFQREGWRQRPLCPEMLEYARTDAHYLLYIAGCLIAELKQQDSGMPLSLFLVLQPFEYLCSGPYPEFPRIPQVEIHRCAEQYS</sequence>
<dbReference type="InterPro" id="IPR002562">
    <property type="entry name" value="3'-5'_exonuclease_dom"/>
</dbReference>
<feature type="domain" description="3'-5' exonuclease" evidence="1">
    <location>
        <begin position="81"/>
        <end position="149"/>
    </location>
</feature>
<reference evidence="2" key="1">
    <citation type="submission" date="2022-02" db="EMBL/GenBank/DDBJ databases">
        <authorList>
            <person name="Henning P.M."/>
            <person name="McCubbin A.G."/>
            <person name="Shore J.S."/>
        </authorList>
    </citation>
    <scope>NUCLEOTIDE SEQUENCE</scope>
    <source>
        <strain evidence="2">F60SS</strain>
        <tissue evidence="2">Leaves</tissue>
    </source>
</reference>
<dbReference type="GO" id="GO:0071040">
    <property type="term" value="P:nuclear polyadenylation-dependent antisense transcript catabolic process"/>
    <property type="evidence" value="ECO:0007669"/>
    <property type="project" value="TreeGrafter"/>
</dbReference>
<dbReference type="InterPro" id="IPR045092">
    <property type="entry name" value="Rrp6-like"/>
</dbReference>
<accession>A0A9Q0FR58</accession>
<dbReference type="GO" id="GO:0071037">
    <property type="term" value="P:nuclear polyadenylation-dependent snRNA catabolic process"/>
    <property type="evidence" value="ECO:0007669"/>
    <property type="project" value="TreeGrafter"/>
</dbReference>
<dbReference type="Proteomes" id="UP001141552">
    <property type="component" value="Unassembled WGS sequence"/>
</dbReference>
<dbReference type="PANTHER" id="PTHR12124">
    <property type="entry name" value="POLYMYOSITIS/SCLERODERMA AUTOANTIGEN-RELATED"/>
    <property type="match status" value="1"/>
</dbReference>